<gene>
    <name evidence="2" type="ORF">Cvel_12495</name>
</gene>
<feature type="compositionally biased region" description="Polar residues" evidence="1">
    <location>
        <begin position="297"/>
        <end position="317"/>
    </location>
</feature>
<reference evidence="2" key="1">
    <citation type="submission" date="2014-11" db="EMBL/GenBank/DDBJ databases">
        <authorList>
            <person name="Otto D Thomas"/>
            <person name="Naeem Raeece"/>
        </authorList>
    </citation>
    <scope>NUCLEOTIDE SEQUENCE</scope>
</reference>
<feature type="region of interest" description="Disordered" evidence="1">
    <location>
        <begin position="216"/>
        <end position="317"/>
    </location>
</feature>
<evidence type="ECO:0000313" key="2">
    <source>
        <dbReference type="EMBL" id="CEM54096.1"/>
    </source>
</evidence>
<organism evidence="2">
    <name type="scientific">Chromera velia CCMP2878</name>
    <dbReference type="NCBI Taxonomy" id="1169474"/>
    <lineage>
        <taxon>Eukaryota</taxon>
        <taxon>Sar</taxon>
        <taxon>Alveolata</taxon>
        <taxon>Colpodellida</taxon>
        <taxon>Chromeraceae</taxon>
        <taxon>Chromera</taxon>
    </lineage>
</organism>
<evidence type="ECO:0000256" key="1">
    <source>
        <dbReference type="SAM" id="MobiDB-lite"/>
    </source>
</evidence>
<feature type="compositionally biased region" description="Basic and acidic residues" evidence="1">
    <location>
        <begin position="232"/>
        <end position="246"/>
    </location>
</feature>
<proteinExistence type="predicted"/>
<dbReference type="AlphaFoldDB" id="A0A0G4IAF6"/>
<accession>A0A0G4IAF6</accession>
<evidence type="ECO:0008006" key="3">
    <source>
        <dbReference type="Google" id="ProtNLM"/>
    </source>
</evidence>
<name>A0A0G4IAF6_9ALVE</name>
<dbReference type="EMBL" id="CDMZ01005755">
    <property type="protein sequence ID" value="CEM54096.1"/>
    <property type="molecule type" value="Genomic_DNA"/>
</dbReference>
<protein>
    <recommendedName>
        <fullName evidence="3">Reverse transcriptase Ty1/copia-type domain-containing protein</fullName>
    </recommendedName>
</protein>
<sequence length="317" mass="35588">MYGLANAPRLYTDSFRKIAKEEGWEELRESVFIKKEEKGEIVAVMVMHVDDLLIFAADPVSHFAPIQKRLKMDEPEELKEGESFEYIGMTLKRTKDGYEIGQKEYLESVKIDESLLHGGRLNASILDPVLAEEVKEELVPLMQKCTELTPGRLHRRPRRLLTALFLLSLLSARMWEADAPRRPPPPPDLEARHLLAWIGGFGGDINVALHSMEGNIPPQEAREGAGDAQNGGRRDKVLEGDDRLMADVDTSEQSPRDRPSRPPLRVPLEERFTRHPHPTQRWANPILAATAPAQRETAGSATNSTGPLFPTRSANNK</sequence>
<dbReference type="VEuPathDB" id="CryptoDB:Cvel_12495"/>